<feature type="transmembrane region" description="Helical" evidence="6">
    <location>
        <begin position="180"/>
        <end position="197"/>
    </location>
</feature>
<dbReference type="Pfam" id="PF13127">
    <property type="entry name" value="DUF3955"/>
    <property type="match status" value="1"/>
</dbReference>
<reference evidence="9" key="1">
    <citation type="submission" date="2021-03" db="EMBL/GenBank/DDBJ databases">
        <title>Comparative genomics and phylogenomic investigation of the class Geoglossomycetes provide insights into ecological specialization and systematics.</title>
        <authorList>
            <person name="Melie T."/>
            <person name="Pirro S."/>
            <person name="Miller A.N."/>
            <person name="Quandt A."/>
        </authorList>
    </citation>
    <scope>NUCLEOTIDE SEQUENCE</scope>
    <source>
        <strain evidence="9">CAQ_001_2017</strain>
    </source>
</reference>
<feature type="transmembrane region" description="Helical" evidence="6">
    <location>
        <begin position="397"/>
        <end position="416"/>
    </location>
</feature>
<evidence type="ECO:0000256" key="1">
    <source>
        <dbReference type="ARBA" id="ARBA00004141"/>
    </source>
</evidence>
<feature type="transmembrane region" description="Helical" evidence="6">
    <location>
        <begin position="235"/>
        <end position="253"/>
    </location>
</feature>
<dbReference type="EMBL" id="JAGHQM010000435">
    <property type="protein sequence ID" value="KAH0561995.1"/>
    <property type="molecule type" value="Genomic_DNA"/>
</dbReference>
<keyword evidence="3 6" id="KW-1133">Transmembrane helix</keyword>
<feature type="region of interest" description="Disordered" evidence="5">
    <location>
        <begin position="1"/>
        <end position="23"/>
    </location>
</feature>
<accession>A0A9P8LD59</accession>
<evidence type="ECO:0000256" key="3">
    <source>
        <dbReference type="ARBA" id="ARBA00022989"/>
    </source>
</evidence>
<dbReference type="Pfam" id="PF00892">
    <property type="entry name" value="EamA"/>
    <property type="match status" value="1"/>
</dbReference>
<feature type="transmembrane region" description="Helical" evidence="6">
    <location>
        <begin position="203"/>
        <end position="223"/>
    </location>
</feature>
<feature type="transmembrane region" description="Helical" evidence="6">
    <location>
        <begin position="305"/>
        <end position="331"/>
    </location>
</feature>
<evidence type="ECO:0000256" key="5">
    <source>
        <dbReference type="SAM" id="MobiDB-lite"/>
    </source>
</evidence>
<organism evidence="9 10">
    <name type="scientific">Trichoglossum hirsutum</name>
    <dbReference type="NCBI Taxonomy" id="265104"/>
    <lineage>
        <taxon>Eukaryota</taxon>
        <taxon>Fungi</taxon>
        <taxon>Dikarya</taxon>
        <taxon>Ascomycota</taxon>
        <taxon>Pezizomycotina</taxon>
        <taxon>Geoglossomycetes</taxon>
        <taxon>Geoglossales</taxon>
        <taxon>Geoglossaceae</taxon>
        <taxon>Trichoglossum</taxon>
    </lineage>
</organism>
<feature type="domain" description="EamA" evidence="7">
    <location>
        <begin position="184"/>
        <end position="249"/>
    </location>
</feature>
<sequence length="440" mass="49226">MVSHELRSEVSSGVPETTPTGSRRCSRLPGVKLGYAGLGRRTLGISLLLITVFLWTASNFLASFIFANNTYSKPYFVTYVNTAFFAIGLIPVAIRRIYQNGFTFPAQITTFWRRQAEYSRVPEEEPQHSKQNAEEHVPKTRCPPAGHLLCEDETARPENLDRHLEIPREDSLTVWETTKLSLEFCVLWFVANYFVAACLKYTTVASATVLSSTSSMWTLLFGALTKVERFSIKKLLGVLASLTGIVLISAFDINGDNDDNRGSFPHKSHKQFAIGDAMAFFSAIMYGVYTLLMKKRIGNETRVDMPFFFGLVGLFNVLFLWPGFFILHYTGEETFQLPPTRQIWTIVLVNSTTSLISDVCWAYAMLLTSPLVATVGISLTIPLSLIGQMVLNRQFSGGAYWVGAGIVFLSFIFINHESKDDIAISRKCDVNTSEVVDMVE</sequence>
<dbReference type="PANTHER" id="PTHR23051:SF0">
    <property type="entry name" value="SOLUTE CARRIER FAMILY 35 MEMBER F5"/>
    <property type="match status" value="1"/>
</dbReference>
<evidence type="ECO:0000259" key="8">
    <source>
        <dbReference type="Pfam" id="PF13127"/>
    </source>
</evidence>
<evidence type="ECO:0000256" key="6">
    <source>
        <dbReference type="SAM" id="Phobius"/>
    </source>
</evidence>
<feature type="transmembrane region" description="Helical" evidence="6">
    <location>
        <begin position="47"/>
        <end position="68"/>
    </location>
</feature>
<evidence type="ECO:0000313" key="10">
    <source>
        <dbReference type="Proteomes" id="UP000750711"/>
    </source>
</evidence>
<evidence type="ECO:0000313" key="9">
    <source>
        <dbReference type="EMBL" id="KAH0561995.1"/>
    </source>
</evidence>
<dbReference type="PANTHER" id="PTHR23051">
    <property type="entry name" value="SOLUTE CARRIER FAMILY 35, MEMBER F5"/>
    <property type="match status" value="1"/>
</dbReference>
<evidence type="ECO:0000256" key="2">
    <source>
        <dbReference type="ARBA" id="ARBA00022692"/>
    </source>
</evidence>
<feature type="transmembrane region" description="Helical" evidence="6">
    <location>
        <begin position="273"/>
        <end position="293"/>
    </location>
</feature>
<proteinExistence type="predicted"/>
<feature type="domain" description="DUF3955" evidence="8">
    <location>
        <begin position="42"/>
        <end position="95"/>
    </location>
</feature>
<keyword evidence="10" id="KW-1185">Reference proteome</keyword>
<dbReference type="InterPro" id="IPR025016">
    <property type="entry name" value="DUF3955"/>
</dbReference>
<keyword evidence="2 6" id="KW-0812">Transmembrane</keyword>
<feature type="compositionally biased region" description="Polar residues" evidence="5">
    <location>
        <begin position="9"/>
        <end position="23"/>
    </location>
</feature>
<protein>
    <recommendedName>
        <fullName evidence="11">EamA domain-containing protein</fullName>
    </recommendedName>
</protein>
<dbReference type="SUPFAM" id="SSF103481">
    <property type="entry name" value="Multidrug resistance efflux transporter EmrE"/>
    <property type="match status" value="1"/>
</dbReference>
<comment type="caution">
    <text evidence="9">The sequence shown here is derived from an EMBL/GenBank/DDBJ whole genome shotgun (WGS) entry which is preliminary data.</text>
</comment>
<name>A0A9P8LD59_9PEZI</name>
<comment type="subcellular location">
    <subcellularLocation>
        <location evidence="1">Membrane</location>
        <topology evidence="1">Multi-pass membrane protein</topology>
    </subcellularLocation>
</comment>
<feature type="transmembrane region" description="Helical" evidence="6">
    <location>
        <begin position="371"/>
        <end position="391"/>
    </location>
</feature>
<dbReference type="InterPro" id="IPR037185">
    <property type="entry name" value="EmrE-like"/>
</dbReference>
<feature type="transmembrane region" description="Helical" evidence="6">
    <location>
        <begin position="74"/>
        <end position="94"/>
    </location>
</feature>
<evidence type="ECO:0000256" key="4">
    <source>
        <dbReference type="ARBA" id="ARBA00023136"/>
    </source>
</evidence>
<evidence type="ECO:0008006" key="11">
    <source>
        <dbReference type="Google" id="ProtNLM"/>
    </source>
</evidence>
<dbReference type="Proteomes" id="UP000750711">
    <property type="component" value="Unassembled WGS sequence"/>
</dbReference>
<evidence type="ECO:0000259" key="7">
    <source>
        <dbReference type="Pfam" id="PF00892"/>
    </source>
</evidence>
<dbReference type="InterPro" id="IPR000620">
    <property type="entry name" value="EamA_dom"/>
</dbReference>
<gene>
    <name evidence="9" type="ORF">GP486_003305</name>
</gene>
<keyword evidence="4 6" id="KW-0472">Membrane</keyword>
<dbReference type="AlphaFoldDB" id="A0A9P8LD59"/>
<dbReference type="GO" id="GO:0000329">
    <property type="term" value="C:fungal-type vacuole membrane"/>
    <property type="evidence" value="ECO:0007669"/>
    <property type="project" value="TreeGrafter"/>
</dbReference>